<dbReference type="FunFam" id="1.10.287.130:FF:000002">
    <property type="entry name" value="Two-component osmosensing histidine kinase"/>
    <property type="match status" value="1"/>
</dbReference>
<dbReference type="Gene3D" id="3.40.50.2300">
    <property type="match status" value="1"/>
</dbReference>
<keyword evidence="4" id="KW-0808">Transferase</keyword>
<evidence type="ECO:0000256" key="13">
    <source>
        <dbReference type="SAM" id="Phobius"/>
    </source>
</evidence>
<evidence type="ECO:0000256" key="8">
    <source>
        <dbReference type="ARBA" id="ARBA00023012"/>
    </source>
</evidence>
<name>A0A1H3WTX6_9RHOB</name>
<dbReference type="CDD" id="cd16922">
    <property type="entry name" value="HATPase_EvgS-ArcB-TorS-like"/>
    <property type="match status" value="1"/>
</dbReference>
<evidence type="ECO:0000256" key="12">
    <source>
        <dbReference type="SAM" id="MobiDB-lite"/>
    </source>
</evidence>
<feature type="transmembrane region" description="Helical" evidence="13">
    <location>
        <begin position="47"/>
        <end position="67"/>
    </location>
</feature>
<feature type="modified residue" description="4-aspartylphosphate" evidence="11">
    <location>
        <position position="573"/>
    </location>
</feature>
<comment type="catalytic activity">
    <reaction evidence="1">
        <text>ATP + protein L-histidine = ADP + protein N-phospho-L-histidine.</text>
        <dbReference type="EC" id="2.7.13.3"/>
    </reaction>
</comment>
<sequence length="655" mass="70036">MTLDALRRRISGALGRRIARDGARSPEAPEATPPRHTPPVTRLYLRLRLTAAFALILGVVLFSHFSISAMREDVRTKIQISEALTSAQSGISSIELGLHDLVASSDVWRAEESRASIRSGREQLSAAARGIARLRDAGALAPRTMAILSNPMLRPLEKITVMIRLAEPLIERGGPLGQEAKRYSTLGIDISKVTQPALLQMRRDEYAALLKATDDLATESVVLVALCFGALIFSAAFIFLPLERRVMQSQDVILRKTQAAELASKSKSQFLATMSHEIRTPMNGVLGMAGILRHTRLDDKQLKMLDIITSSGKTLVSLLDDILDLSRLEAQATRFDCRPLDMRGVVADCASLFEPLASSKGVALEHAVAPEVSALHAGDETRIRQIIYNLVSNAIKFTHEGRVAISVSAEDARDGAQTLAISIEDTGIGIAPEAQARVFDVFEQADSSTTRRFGGTGLGLAIVKRLAEGMGGGVAIESEPGVGSTFTVRLPLKVVDSEDAAAEEQTEGAPGAAPDMDEPAEAPRVLVVDDNDVNLEVARAMLERLGCSVTVCASGRAAIDLARAFAPDLILMDISMPGMDGCEATRRIRALDLRRKPRIHGMSAHVGPEHVAAAVDAGMDGFITKPVDAGSLEAALAALPRRRSARGAAKRGVGS</sequence>
<keyword evidence="13" id="KW-0472">Membrane</keyword>
<dbReference type="SUPFAM" id="SSF47384">
    <property type="entry name" value="Homodimeric domain of signal transducing histidine kinase"/>
    <property type="match status" value="1"/>
</dbReference>
<dbReference type="PANTHER" id="PTHR45339:SF1">
    <property type="entry name" value="HYBRID SIGNAL TRANSDUCTION HISTIDINE KINASE J"/>
    <property type="match status" value="1"/>
</dbReference>
<dbReference type="Pfam" id="PF02518">
    <property type="entry name" value="HATPase_c"/>
    <property type="match status" value="1"/>
</dbReference>
<dbReference type="InterPro" id="IPR036097">
    <property type="entry name" value="HisK_dim/P_sf"/>
</dbReference>
<dbReference type="Pfam" id="PF00072">
    <property type="entry name" value="Response_reg"/>
    <property type="match status" value="1"/>
</dbReference>
<dbReference type="SUPFAM" id="SSF55874">
    <property type="entry name" value="ATPase domain of HSP90 chaperone/DNA topoisomerase II/histidine kinase"/>
    <property type="match status" value="1"/>
</dbReference>
<dbReference type="EC" id="2.7.13.3" evidence="2"/>
<feature type="domain" description="Response regulatory" evidence="15">
    <location>
        <begin position="524"/>
        <end position="640"/>
    </location>
</feature>
<evidence type="ECO:0000256" key="7">
    <source>
        <dbReference type="ARBA" id="ARBA00022840"/>
    </source>
</evidence>
<comment type="subunit">
    <text evidence="9">At low DSF concentrations, interacts with RpfF.</text>
</comment>
<dbReference type="PANTHER" id="PTHR45339">
    <property type="entry name" value="HYBRID SIGNAL TRANSDUCTION HISTIDINE KINASE J"/>
    <property type="match status" value="1"/>
</dbReference>
<dbReference type="SUPFAM" id="SSF52172">
    <property type="entry name" value="CheY-like"/>
    <property type="match status" value="1"/>
</dbReference>
<evidence type="ECO:0000256" key="2">
    <source>
        <dbReference type="ARBA" id="ARBA00012438"/>
    </source>
</evidence>
<dbReference type="STRING" id="89524.SAMN05444370_102128"/>
<dbReference type="FunFam" id="3.30.565.10:FF:000010">
    <property type="entry name" value="Sensor histidine kinase RcsC"/>
    <property type="match status" value="1"/>
</dbReference>
<protein>
    <recommendedName>
        <fullName evidence="10">Sensory/regulatory protein RpfC</fullName>
        <ecNumber evidence="2">2.7.13.3</ecNumber>
    </recommendedName>
</protein>
<feature type="region of interest" description="Disordered" evidence="12">
    <location>
        <begin position="498"/>
        <end position="518"/>
    </location>
</feature>
<dbReference type="Gene3D" id="3.30.565.10">
    <property type="entry name" value="Histidine kinase-like ATPase, C-terminal domain"/>
    <property type="match status" value="1"/>
</dbReference>
<dbReference type="CDD" id="cd00082">
    <property type="entry name" value="HisKA"/>
    <property type="match status" value="1"/>
</dbReference>
<proteinExistence type="predicted"/>
<evidence type="ECO:0000256" key="10">
    <source>
        <dbReference type="ARBA" id="ARBA00068150"/>
    </source>
</evidence>
<evidence type="ECO:0000313" key="16">
    <source>
        <dbReference type="EMBL" id="SDZ90596.1"/>
    </source>
</evidence>
<keyword evidence="6 16" id="KW-0418">Kinase</keyword>
<dbReference type="PROSITE" id="PS50109">
    <property type="entry name" value="HIS_KIN"/>
    <property type="match status" value="1"/>
</dbReference>
<dbReference type="AlphaFoldDB" id="A0A1H3WTX6"/>
<accession>A0A1H3WTX6</accession>
<keyword evidence="17" id="KW-1185">Reference proteome</keyword>
<dbReference type="Gene3D" id="1.10.287.130">
    <property type="match status" value="1"/>
</dbReference>
<keyword evidence="8" id="KW-0902">Two-component regulatory system</keyword>
<dbReference type="SMART" id="SM00387">
    <property type="entry name" value="HATPase_c"/>
    <property type="match status" value="1"/>
</dbReference>
<evidence type="ECO:0000313" key="17">
    <source>
        <dbReference type="Proteomes" id="UP000198703"/>
    </source>
</evidence>
<dbReference type="InterPro" id="IPR005467">
    <property type="entry name" value="His_kinase_dom"/>
</dbReference>
<dbReference type="Proteomes" id="UP000198703">
    <property type="component" value="Unassembled WGS sequence"/>
</dbReference>
<keyword evidence="3 11" id="KW-0597">Phosphoprotein</keyword>
<dbReference type="InterPro" id="IPR003661">
    <property type="entry name" value="HisK_dim/P_dom"/>
</dbReference>
<dbReference type="InterPro" id="IPR036890">
    <property type="entry name" value="HATPase_C_sf"/>
</dbReference>
<dbReference type="CDD" id="cd17546">
    <property type="entry name" value="REC_hyHK_CKI1_RcsC-like"/>
    <property type="match status" value="1"/>
</dbReference>
<dbReference type="PRINTS" id="PR00344">
    <property type="entry name" value="BCTRLSENSOR"/>
</dbReference>
<dbReference type="InterPro" id="IPR004358">
    <property type="entry name" value="Sig_transdc_His_kin-like_C"/>
</dbReference>
<keyword evidence="13" id="KW-1133">Transmembrane helix</keyword>
<evidence type="ECO:0000256" key="6">
    <source>
        <dbReference type="ARBA" id="ARBA00022777"/>
    </source>
</evidence>
<dbReference type="GO" id="GO:0005524">
    <property type="term" value="F:ATP binding"/>
    <property type="evidence" value="ECO:0007669"/>
    <property type="project" value="UniProtKB-KW"/>
</dbReference>
<evidence type="ECO:0000256" key="4">
    <source>
        <dbReference type="ARBA" id="ARBA00022679"/>
    </source>
</evidence>
<reference evidence="16 17" key="1">
    <citation type="submission" date="2016-10" db="EMBL/GenBank/DDBJ databases">
        <authorList>
            <person name="de Groot N.N."/>
        </authorList>
    </citation>
    <scope>NUCLEOTIDE SEQUENCE [LARGE SCALE GENOMIC DNA]</scope>
    <source>
        <strain evidence="16 17">DSM 15345</strain>
    </source>
</reference>
<evidence type="ECO:0000256" key="1">
    <source>
        <dbReference type="ARBA" id="ARBA00000085"/>
    </source>
</evidence>
<organism evidence="16 17">
    <name type="scientific">Rubrimonas cliftonensis</name>
    <dbReference type="NCBI Taxonomy" id="89524"/>
    <lineage>
        <taxon>Bacteria</taxon>
        <taxon>Pseudomonadati</taxon>
        <taxon>Pseudomonadota</taxon>
        <taxon>Alphaproteobacteria</taxon>
        <taxon>Rhodobacterales</taxon>
        <taxon>Paracoccaceae</taxon>
        <taxon>Rubrimonas</taxon>
    </lineage>
</organism>
<dbReference type="EMBL" id="FNQM01000002">
    <property type="protein sequence ID" value="SDZ90596.1"/>
    <property type="molecule type" value="Genomic_DNA"/>
</dbReference>
<evidence type="ECO:0000256" key="11">
    <source>
        <dbReference type="PROSITE-ProRule" id="PRU00169"/>
    </source>
</evidence>
<feature type="transmembrane region" description="Helical" evidence="13">
    <location>
        <begin position="221"/>
        <end position="242"/>
    </location>
</feature>
<evidence type="ECO:0000256" key="5">
    <source>
        <dbReference type="ARBA" id="ARBA00022741"/>
    </source>
</evidence>
<feature type="domain" description="Histidine kinase" evidence="14">
    <location>
        <begin position="273"/>
        <end position="494"/>
    </location>
</feature>
<dbReference type="Pfam" id="PF00512">
    <property type="entry name" value="HisKA"/>
    <property type="match status" value="1"/>
</dbReference>
<evidence type="ECO:0000256" key="9">
    <source>
        <dbReference type="ARBA" id="ARBA00064003"/>
    </source>
</evidence>
<dbReference type="SMART" id="SM00448">
    <property type="entry name" value="REC"/>
    <property type="match status" value="1"/>
</dbReference>
<dbReference type="InterPro" id="IPR011006">
    <property type="entry name" value="CheY-like_superfamily"/>
</dbReference>
<keyword evidence="7" id="KW-0067">ATP-binding</keyword>
<dbReference type="PROSITE" id="PS50110">
    <property type="entry name" value="RESPONSE_REGULATORY"/>
    <property type="match status" value="1"/>
</dbReference>
<dbReference type="GO" id="GO:0000155">
    <property type="term" value="F:phosphorelay sensor kinase activity"/>
    <property type="evidence" value="ECO:0007669"/>
    <property type="project" value="InterPro"/>
</dbReference>
<dbReference type="SMART" id="SM00388">
    <property type="entry name" value="HisKA"/>
    <property type="match status" value="1"/>
</dbReference>
<keyword evidence="5" id="KW-0547">Nucleotide-binding</keyword>
<dbReference type="InterPro" id="IPR001789">
    <property type="entry name" value="Sig_transdc_resp-reg_receiver"/>
</dbReference>
<evidence type="ECO:0000259" key="14">
    <source>
        <dbReference type="PROSITE" id="PS50109"/>
    </source>
</evidence>
<evidence type="ECO:0000259" key="15">
    <source>
        <dbReference type="PROSITE" id="PS50110"/>
    </source>
</evidence>
<gene>
    <name evidence="16" type="ORF">SAMN05444370_102128</name>
</gene>
<keyword evidence="13" id="KW-0812">Transmembrane</keyword>
<evidence type="ECO:0000256" key="3">
    <source>
        <dbReference type="ARBA" id="ARBA00022553"/>
    </source>
</evidence>
<dbReference type="InterPro" id="IPR003594">
    <property type="entry name" value="HATPase_dom"/>
</dbReference>